<proteinExistence type="predicted"/>
<evidence type="ECO:0000313" key="1">
    <source>
        <dbReference type="EMBL" id="ANP52333.1"/>
    </source>
</evidence>
<dbReference type="EMBL" id="CP016279">
    <property type="protein sequence ID" value="ANP52333.1"/>
    <property type="molecule type" value="Genomic_DNA"/>
</dbReference>
<reference evidence="2 4" key="2">
    <citation type="submission" date="2021-03" db="EMBL/GenBank/DDBJ databases">
        <title>Genomic Encyclopedia of Type Strains, Phase IV (KMG-IV): sequencing the most valuable type-strain genomes for metagenomic binning, comparative biology and taxonomic classification.</title>
        <authorList>
            <person name="Goeker M."/>
        </authorList>
    </citation>
    <scope>NUCLEOTIDE SEQUENCE [LARGE SCALE GENOMIC DNA]</scope>
    <source>
        <strain evidence="2 4">DSM 40499</strain>
    </source>
</reference>
<dbReference type="Proteomes" id="UP000092659">
    <property type="component" value="Chromosome"/>
</dbReference>
<organism evidence="1 3">
    <name type="scientific">Streptomyces griseochromogenes</name>
    <dbReference type="NCBI Taxonomy" id="68214"/>
    <lineage>
        <taxon>Bacteria</taxon>
        <taxon>Bacillati</taxon>
        <taxon>Actinomycetota</taxon>
        <taxon>Actinomycetes</taxon>
        <taxon>Kitasatosporales</taxon>
        <taxon>Streptomycetaceae</taxon>
        <taxon>Streptomyces</taxon>
    </lineage>
</organism>
<keyword evidence="4" id="KW-1185">Reference proteome</keyword>
<evidence type="ECO:0000313" key="3">
    <source>
        <dbReference type="Proteomes" id="UP000092659"/>
    </source>
</evidence>
<dbReference type="Proteomes" id="UP001519309">
    <property type="component" value="Unassembled WGS sequence"/>
</dbReference>
<protein>
    <submittedName>
        <fullName evidence="1">Uncharacterized protein</fullName>
    </submittedName>
</protein>
<evidence type="ECO:0000313" key="2">
    <source>
        <dbReference type="EMBL" id="MBP2055750.1"/>
    </source>
</evidence>
<dbReference type="RefSeq" id="WP_067308262.1">
    <property type="nucleotide sequence ID" value="NZ_CP016279.1"/>
</dbReference>
<dbReference type="AlphaFoldDB" id="A0A1B1B0G7"/>
<reference evidence="1 3" key="1">
    <citation type="submission" date="2016-06" db="EMBL/GenBank/DDBJ databases">
        <title>Complete genome sequence of Streptomyces griseochromogenes ATCC 14511, the Blasticidin S producer.</title>
        <authorList>
            <person name="Wu L."/>
        </authorList>
    </citation>
    <scope>NUCLEOTIDE SEQUENCE [LARGE SCALE GENOMIC DNA]</scope>
    <source>
        <strain evidence="1 3">ATCC 14511</strain>
    </source>
</reference>
<dbReference type="STRING" id="68214.AVL59_24800"/>
<evidence type="ECO:0000313" key="4">
    <source>
        <dbReference type="Proteomes" id="UP001519309"/>
    </source>
</evidence>
<name>A0A1B1B0G7_9ACTN</name>
<gene>
    <name evidence="1" type="ORF">AVL59_24800</name>
    <name evidence="2" type="ORF">J2Z21_008766</name>
</gene>
<sequence>MSLFADASTFSLVTNGEGDFWDACSEEEPPFGAPSAADGGGWVRMRAAPLVEPANASWQADDP</sequence>
<dbReference type="KEGG" id="sgs:AVL59_24800"/>
<accession>A0A1B1B0G7</accession>
<dbReference type="EMBL" id="JAGGLP010000033">
    <property type="protein sequence ID" value="MBP2055750.1"/>
    <property type="molecule type" value="Genomic_DNA"/>
</dbReference>